<keyword evidence="2 8" id="KW-0169">Cobalamin biosynthesis</keyword>
<evidence type="ECO:0000256" key="4">
    <source>
        <dbReference type="ARBA" id="ARBA00022741"/>
    </source>
</evidence>
<dbReference type="NCBIfam" id="NF002204">
    <property type="entry name" value="PRK01077.1"/>
    <property type="match status" value="1"/>
</dbReference>
<comment type="similarity">
    <text evidence="8">Belongs to the CobB/CbiA family.</text>
</comment>
<evidence type="ECO:0000259" key="9">
    <source>
        <dbReference type="Pfam" id="PF01656"/>
    </source>
</evidence>
<keyword evidence="3 8" id="KW-0436">Ligase</keyword>
<evidence type="ECO:0000256" key="7">
    <source>
        <dbReference type="ARBA" id="ARBA00022962"/>
    </source>
</evidence>
<keyword evidence="5 8" id="KW-0067">ATP-binding</keyword>
<feature type="site" description="Increases nucleophilicity of active site Cys" evidence="8">
    <location>
        <position position="423"/>
    </location>
</feature>
<name>A0A1H4EPD5_9SPHI</name>
<dbReference type="GO" id="GO:0042242">
    <property type="term" value="F:cobyrinic acid a,c-diamide synthase activity"/>
    <property type="evidence" value="ECO:0007669"/>
    <property type="project" value="UniProtKB-UniRule"/>
</dbReference>
<dbReference type="PANTHER" id="PTHR43873">
    <property type="entry name" value="COBYRINATE A,C-DIAMIDE SYNTHASE"/>
    <property type="match status" value="1"/>
</dbReference>
<evidence type="ECO:0000256" key="1">
    <source>
        <dbReference type="ARBA" id="ARBA00001946"/>
    </source>
</evidence>
<evidence type="ECO:0000313" key="12">
    <source>
        <dbReference type="Proteomes" id="UP000198850"/>
    </source>
</evidence>
<dbReference type="InterPro" id="IPR027417">
    <property type="entry name" value="P-loop_NTPase"/>
</dbReference>
<dbReference type="GO" id="GO:0009236">
    <property type="term" value="P:cobalamin biosynthetic process"/>
    <property type="evidence" value="ECO:0007669"/>
    <property type="project" value="UniProtKB-UniRule"/>
</dbReference>
<dbReference type="Pfam" id="PF01656">
    <property type="entry name" value="CbiA"/>
    <property type="match status" value="1"/>
</dbReference>
<dbReference type="PANTHER" id="PTHR43873:SF1">
    <property type="entry name" value="COBYRINATE A,C-DIAMIDE SYNTHASE"/>
    <property type="match status" value="1"/>
</dbReference>
<comment type="domain">
    <text evidence="8">Comprises of two domains. The C-terminal domain contains the binding site for glutamine and catalyzes the hydrolysis of this substrate to glutamate and ammonia. The N-terminal domain is anticipated to bind ATP and cobyrinate and catalyzes the ultimate synthesis of the diamide product. The ammonia produced via the glutaminase domain is probably translocated to the adjacent domain via a molecular tunnel, where it reacts with an activated intermediate.</text>
</comment>
<dbReference type="CDD" id="cd05388">
    <property type="entry name" value="CobB_N"/>
    <property type="match status" value="1"/>
</dbReference>
<dbReference type="Gene3D" id="3.40.50.300">
    <property type="entry name" value="P-loop containing nucleotide triphosphate hydrolases"/>
    <property type="match status" value="2"/>
</dbReference>
<sequence>MKPQFLIAAPHSGAGKTTVTLGIIRALRNRGLKVQPFKCGPDYLDPKLHTIASGNAGINLDRFMMDDAYIRELYSLYGSQADILVTEGVMGLFDGAVKMEGSSADLAGLLQIPIILIVNAKAMAYSVAALLLGFKLLRTDIHIAGVIFNFVEHESHYQLLKAAAEDVGMTALGFLPKNEGMQIPSRHLGLKTGMEINHEAIIEEAAAHISKHIDLDRLMRMTTVLFSAAQNIPAAPSIDIKIKSTRKILVARDEAFNFLYPENIRALAGLGELSYFSPLNDAELPAADLIYFPGGYPELYLEALSSNSVLKDSLKRYHEQDGRFLAECGGMMYLGQYIADENGRQFPMTGILPIATGMQQKRLSLGYKRVNINGTELLGHEFHYSHFIETPKQEDDIRVWNAKNEMLQTPVFKTRQVLASYLHFYFGNNIQAIEKLLFD</sequence>
<feature type="domain" description="CobB/CobQ-like glutamine amidotransferase" evidence="10">
    <location>
        <begin position="247"/>
        <end position="428"/>
    </location>
</feature>
<keyword evidence="6 8" id="KW-0460">Magnesium</keyword>
<dbReference type="PROSITE" id="PS51274">
    <property type="entry name" value="GATASE_COBBQ"/>
    <property type="match status" value="1"/>
</dbReference>
<dbReference type="UniPathway" id="UPA00148">
    <property type="reaction ID" value="UER00231"/>
</dbReference>
<proteinExistence type="inferred from homology"/>
<accession>A0A1H4EPD5</accession>
<comment type="function">
    <text evidence="8">Catalyzes the ATP-dependent amidation of the two carboxylate groups at positions a and c of cobyrinate, using either L-glutamine or ammonia as the nitrogen source.</text>
</comment>
<dbReference type="RefSeq" id="WP_090557033.1">
    <property type="nucleotide sequence ID" value="NZ_FNRA01000006.1"/>
</dbReference>
<dbReference type="InterPro" id="IPR011698">
    <property type="entry name" value="GATase_3"/>
</dbReference>
<dbReference type="AlphaFoldDB" id="A0A1H4EPD5"/>
<dbReference type="NCBIfam" id="TIGR00379">
    <property type="entry name" value="cobB"/>
    <property type="match status" value="1"/>
</dbReference>
<keyword evidence="4 8" id="KW-0547">Nucleotide-binding</keyword>
<dbReference type="Pfam" id="PF07685">
    <property type="entry name" value="GATase_3"/>
    <property type="match status" value="1"/>
</dbReference>
<evidence type="ECO:0000256" key="3">
    <source>
        <dbReference type="ARBA" id="ARBA00022598"/>
    </source>
</evidence>
<dbReference type="EMBL" id="FNRA01000006">
    <property type="protein sequence ID" value="SEA86806.1"/>
    <property type="molecule type" value="Genomic_DNA"/>
</dbReference>
<dbReference type="InterPro" id="IPR029062">
    <property type="entry name" value="Class_I_gatase-like"/>
</dbReference>
<evidence type="ECO:0000256" key="8">
    <source>
        <dbReference type="HAMAP-Rule" id="MF_00027"/>
    </source>
</evidence>
<organism evidence="11 12">
    <name type="scientific">Pedobacter hartonius</name>
    <dbReference type="NCBI Taxonomy" id="425514"/>
    <lineage>
        <taxon>Bacteria</taxon>
        <taxon>Pseudomonadati</taxon>
        <taxon>Bacteroidota</taxon>
        <taxon>Sphingobacteriia</taxon>
        <taxon>Sphingobacteriales</taxon>
        <taxon>Sphingobacteriaceae</taxon>
        <taxon>Pedobacter</taxon>
    </lineage>
</organism>
<dbReference type="InterPro" id="IPR004484">
    <property type="entry name" value="CbiA/CobB_synth"/>
</dbReference>
<gene>
    <name evidence="8" type="primary">cbiA</name>
    <name evidence="11" type="ORF">SAMN05443550_10681</name>
</gene>
<dbReference type="CDD" id="cd03130">
    <property type="entry name" value="GATase1_CobB"/>
    <property type="match status" value="1"/>
</dbReference>
<dbReference type="Proteomes" id="UP000198850">
    <property type="component" value="Unassembled WGS sequence"/>
</dbReference>
<protein>
    <recommendedName>
        <fullName evidence="8">Cobyrinate a,c-diamide synthase</fullName>
        <ecNumber evidence="8">6.3.5.11</ecNumber>
    </recommendedName>
    <alternativeName>
        <fullName evidence="8">Cobyrinic acid a,c-diamide synthetase</fullName>
    </alternativeName>
</protein>
<evidence type="ECO:0000256" key="2">
    <source>
        <dbReference type="ARBA" id="ARBA00022573"/>
    </source>
</evidence>
<comment type="miscellaneous">
    <text evidence="8">The a and c carboxylates of cobyrinate are activated for nucleophilic attack via formation of a phosphorylated intermediate by ATP. CbiA catalyzes first the amidation of the c-carboxylate, and then that of the a-carboxylate.</text>
</comment>
<dbReference type="SUPFAM" id="SSF52317">
    <property type="entry name" value="Class I glutamine amidotransferase-like"/>
    <property type="match status" value="1"/>
</dbReference>
<dbReference type="InterPro" id="IPR002586">
    <property type="entry name" value="CobQ/CobB/MinD/ParA_Nub-bd_dom"/>
</dbReference>
<dbReference type="STRING" id="425514.SAMN05443550_10681"/>
<dbReference type="GO" id="GO:0005524">
    <property type="term" value="F:ATP binding"/>
    <property type="evidence" value="ECO:0007669"/>
    <property type="project" value="UniProtKB-UniRule"/>
</dbReference>
<dbReference type="Gene3D" id="3.40.50.880">
    <property type="match status" value="1"/>
</dbReference>
<feature type="active site" description="Nucleophile" evidence="8">
    <location>
        <position position="328"/>
    </location>
</feature>
<keyword evidence="12" id="KW-1185">Reference proteome</keyword>
<evidence type="ECO:0000256" key="6">
    <source>
        <dbReference type="ARBA" id="ARBA00022842"/>
    </source>
</evidence>
<evidence type="ECO:0000259" key="10">
    <source>
        <dbReference type="Pfam" id="PF07685"/>
    </source>
</evidence>
<dbReference type="SUPFAM" id="SSF52540">
    <property type="entry name" value="P-loop containing nucleoside triphosphate hydrolases"/>
    <property type="match status" value="1"/>
</dbReference>
<dbReference type="HAMAP" id="MF_00027">
    <property type="entry name" value="CobB_CbiA"/>
    <property type="match status" value="1"/>
</dbReference>
<comment type="pathway">
    <text evidence="8">Cofactor biosynthesis; adenosylcobalamin biosynthesis; cob(II)yrinate a,c-diamide from sirohydrochlorin (anaerobic route): step 10/10.</text>
</comment>
<evidence type="ECO:0000256" key="5">
    <source>
        <dbReference type="ARBA" id="ARBA00022840"/>
    </source>
</evidence>
<dbReference type="OrthoDB" id="9764035at2"/>
<comment type="cofactor">
    <cofactor evidence="1 8">
        <name>Mg(2+)</name>
        <dbReference type="ChEBI" id="CHEBI:18420"/>
    </cofactor>
</comment>
<feature type="domain" description="CobQ/CobB/MinD/ParA nucleotide binding" evidence="9">
    <location>
        <begin position="6"/>
        <end position="187"/>
    </location>
</feature>
<reference evidence="11 12" key="1">
    <citation type="submission" date="2016-10" db="EMBL/GenBank/DDBJ databases">
        <authorList>
            <person name="de Groot N.N."/>
        </authorList>
    </citation>
    <scope>NUCLEOTIDE SEQUENCE [LARGE SCALE GENOMIC DNA]</scope>
    <source>
        <strain evidence="11 12">DSM 19033</strain>
    </source>
</reference>
<keyword evidence="7 8" id="KW-0315">Glutamine amidotransferase</keyword>
<evidence type="ECO:0000313" key="11">
    <source>
        <dbReference type="EMBL" id="SEA86806.1"/>
    </source>
</evidence>
<comment type="catalytic activity">
    <reaction evidence="8">
        <text>cob(II)yrinate + 2 L-glutamine + 2 ATP + 2 H2O = cob(II)yrinate a,c diamide + 2 L-glutamate + 2 ADP + 2 phosphate + 2 H(+)</text>
        <dbReference type="Rhea" id="RHEA:26289"/>
        <dbReference type="ChEBI" id="CHEBI:15377"/>
        <dbReference type="ChEBI" id="CHEBI:15378"/>
        <dbReference type="ChEBI" id="CHEBI:29985"/>
        <dbReference type="ChEBI" id="CHEBI:30616"/>
        <dbReference type="ChEBI" id="CHEBI:43474"/>
        <dbReference type="ChEBI" id="CHEBI:58359"/>
        <dbReference type="ChEBI" id="CHEBI:58537"/>
        <dbReference type="ChEBI" id="CHEBI:58894"/>
        <dbReference type="ChEBI" id="CHEBI:456216"/>
        <dbReference type="EC" id="6.3.5.11"/>
    </reaction>
</comment>
<dbReference type="EC" id="6.3.5.11" evidence="8"/>